<evidence type="ECO:0000256" key="3">
    <source>
        <dbReference type="SAM" id="Phobius"/>
    </source>
</evidence>
<dbReference type="AlphaFoldDB" id="A0AAE0ALT3"/>
<dbReference type="Pfam" id="PF23598">
    <property type="entry name" value="LRR_14"/>
    <property type="match status" value="1"/>
</dbReference>
<dbReference type="InterPro" id="IPR045344">
    <property type="entry name" value="C-JID"/>
</dbReference>
<evidence type="ECO:0000259" key="4">
    <source>
        <dbReference type="Pfam" id="PF20160"/>
    </source>
</evidence>
<evidence type="ECO:0000256" key="2">
    <source>
        <dbReference type="ARBA" id="ARBA00022737"/>
    </source>
</evidence>
<dbReference type="InterPro" id="IPR032675">
    <property type="entry name" value="LRR_dom_sf"/>
</dbReference>
<accession>A0AAE0ALT3</accession>
<dbReference type="SMART" id="SM00369">
    <property type="entry name" value="LRR_TYP"/>
    <property type="match status" value="6"/>
</dbReference>
<dbReference type="Pfam" id="PF20160">
    <property type="entry name" value="C-JID"/>
    <property type="match status" value="1"/>
</dbReference>
<dbReference type="EMBL" id="JANJYJ010000004">
    <property type="protein sequence ID" value="KAK3220247.1"/>
    <property type="molecule type" value="Genomic_DNA"/>
</dbReference>
<keyword evidence="1" id="KW-0433">Leucine-rich repeat</keyword>
<evidence type="ECO:0000256" key="1">
    <source>
        <dbReference type="ARBA" id="ARBA00022614"/>
    </source>
</evidence>
<protein>
    <submittedName>
        <fullName evidence="6">Uncharacterized protein</fullName>
    </submittedName>
</protein>
<dbReference type="SUPFAM" id="SSF52047">
    <property type="entry name" value="RNI-like"/>
    <property type="match status" value="1"/>
</dbReference>
<keyword evidence="3" id="KW-0812">Transmembrane</keyword>
<organism evidence="6 7">
    <name type="scientific">Dipteronia sinensis</name>
    <dbReference type="NCBI Taxonomy" id="43782"/>
    <lineage>
        <taxon>Eukaryota</taxon>
        <taxon>Viridiplantae</taxon>
        <taxon>Streptophyta</taxon>
        <taxon>Embryophyta</taxon>
        <taxon>Tracheophyta</taxon>
        <taxon>Spermatophyta</taxon>
        <taxon>Magnoliopsida</taxon>
        <taxon>eudicotyledons</taxon>
        <taxon>Gunneridae</taxon>
        <taxon>Pentapetalae</taxon>
        <taxon>rosids</taxon>
        <taxon>malvids</taxon>
        <taxon>Sapindales</taxon>
        <taxon>Sapindaceae</taxon>
        <taxon>Hippocastanoideae</taxon>
        <taxon>Acereae</taxon>
        <taxon>Dipteronia</taxon>
    </lineage>
</organism>
<keyword evidence="3" id="KW-1133">Transmembrane helix</keyword>
<keyword evidence="3" id="KW-0472">Membrane</keyword>
<dbReference type="InterPro" id="IPR003591">
    <property type="entry name" value="Leu-rich_rpt_typical-subtyp"/>
</dbReference>
<name>A0AAE0ALT3_9ROSI</name>
<dbReference type="InterPro" id="IPR055414">
    <property type="entry name" value="LRR_R13L4/SHOC2-like"/>
</dbReference>
<comment type="caution">
    <text evidence="6">The sequence shown here is derived from an EMBL/GenBank/DDBJ whole genome shotgun (WGS) entry which is preliminary data.</text>
</comment>
<sequence length="772" mass="88013">MYNLRYLKFYDDEHHPRSGDINISKVINLSHDLNYLPNELRYLHWNGYPSKALPSTFSLENLVELDLSTGNIERLWEGKKHAPKLKRLNLSHSCHLTEMPDLSNTPCLEDINLEHCKSLLDISSSLEHLNKLRNLHLTCCESLRSFSTKIHFESLITLNLFHCTNLMEFPQVSGSSIKHLYLSGTAIEEIPSSIGSLTGLIELQISHCARLKHISTAICKLKSLESINLIDSSKLESFPEILETMEHLEVIHLCGTAIKELPSSIENLKGLMRLELRESRNLERLPSSICNLTRLEELLISDCSKLVKLPDNLGNLRSLKYLDAARAAVTQLPSSLTDLSELEVLICSDCKGLTFSPLSSSLCSLSKLFLNDCNLMEVPEDIGCLSSLLYLELCANDFESLPRSIKNLSKLQMLRLNDCNMLLSIPEFPSHLQKLEAMNCKQLQSLPDVSGFAEFVTQRWIDDDLHFMDIIFVFTNCPRLNQKAFNNVVKESLLRVQRMQTTSQNPEKEDMIRTPVSIWFHGSEIPNWFSHRSFGSSIDVQLAPPQHNRSNSKFLGFALCIVVAFEEFYYEEPSLLYSISYECHFETNHGDEVVYPGSLGVCVNGDYMNKTFINSDHIALGYWDYSNLIHVWDDYATFSLKFWPSIDVPNCRVKCCGVCPIYAEPNTSVENFGTCIDQQFGKTNKFPDEEMNPRPEIITRSSKSKFLISNGVVLFYRTIRNRVGLFLFYLWIFIACLFCGLCVFGMLGILVLHLSSSCEIYLSYHVQNMRGK</sequence>
<gene>
    <name evidence="6" type="ORF">Dsin_014217</name>
</gene>
<feature type="transmembrane region" description="Helical" evidence="3">
    <location>
        <begin position="726"/>
        <end position="752"/>
    </location>
</feature>
<dbReference type="Gene3D" id="3.80.10.10">
    <property type="entry name" value="Ribonuclease Inhibitor"/>
    <property type="match status" value="3"/>
</dbReference>
<evidence type="ECO:0000313" key="7">
    <source>
        <dbReference type="Proteomes" id="UP001281410"/>
    </source>
</evidence>
<reference evidence="6" key="1">
    <citation type="journal article" date="2023" name="Plant J.">
        <title>Genome sequences and population genomics provide insights into the demographic history, inbreeding, and mutation load of two 'living fossil' tree species of Dipteronia.</title>
        <authorList>
            <person name="Feng Y."/>
            <person name="Comes H.P."/>
            <person name="Chen J."/>
            <person name="Zhu S."/>
            <person name="Lu R."/>
            <person name="Zhang X."/>
            <person name="Li P."/>
            <person name="Qiu J."/>
            <person name="Olsen K.M."/>
            <person name="Qiu Y."/>
        </authorList>
    </citation>
    <scope>NUCLEOTIDE SEQUENCE</scope>
    <source>
        <strain evidence="6">NBL</strain>
    </source>
</reference>
<keyword evidence="7" id="KW-1185">Reference proteome</keyword>
<dbReference type="PANTHER" id="PTHR45752:SF194">
    <property type="entry name" value="NB-ARC DOMAIN-CONTAINING PROTEIN"/>
    <property type="match status" value="1"/>
</dbReference>
<dbReference type="PANTHER" id="PTHR45752">
    <property type="entry name" value="LEUCINE-RICH REPEAT-CONTAINING"/>
    <property type="match status" value="1"/>
</dbReference>
<proteinExistence type="predicted"/>
<feature type="domain" description="Disease resistance R13L4/SHOC-2-like LRR" evidence="5">
    <location>
        <begin position="242"/>
        <end position="368"/>
    </location>
</feature>
<evidence type="ECO:0000259" key="5">
    <source>
        <dbReference type="Pfam" id="PF23598"/>
    </source>
</evidence>
<dbReference type="SUPFAM" id="SSF52058">
    <property type="entry name" value="L domain-like"/>
    <property type="match status" value="1"/>
</dbReference>
<evidence type="ECO:0000313" key="6">
    <source>
        <dbReference type="EMBL" id="KAK3220247.1"/>
    </source>
</evidence>
<keyword evidence="2" id="KW-0677">Repeat</keyword>
<feature type="domain" description="C-JID" evidence="4">
    <location>
        <begin position="520"/>
        <end position="664"/>
    </location>
</feature>
<dbReference type="InterPro" id="IPR050715">
    <property type="entry name" value="LRR-SigEffector_domain"/>
</dbReference>
<dbReference type="Proteomes" id="UP001281410">
    <property type="component" value="Unassembled WGS sequence"/>
</dbReference>